<evidence type="ECO:0000256" key="3">
    <source>
        <dbReference type="ARBA" id="ARBA00022821"/>
    </source>
</evidence>
<dbReference type="Gene3D" id="1.20.5.4130">
    <property type="match status" value="1"/>
</dbReference>
<organism evidence="5 6">
    <name type="scientific">Camellia sinensis</name>
    <name type="common">Tea plant</name>
    <name type="synonym">Thea sinensis</name>
    <dbReference type="NCBI Taxonomy" id="4442"/>
    <lineage>
        <taxon>Eukaryota</taxon>
        <taxon>Viridiplantae</taxon>
        <taxon>Streptophyta</taxon>
        <taxon>Embryophyta</taxon>
        <taxon>Tracheophyta</taxon>
        <taxon>Spermatophyta</taxon>
        <taxon>Magnoliopsida</taxon>
        <taxon>eudicotyledons</taxon>
        <taxon>Gunneridae</taxon>
        <taxon>Pentapetalae</taxon>
        <taxon>asterids</taxon>
        <taxon>Ericales</taxon>
        <taxon>Theaceae</taxon>
        <taxon>Camellia</taxon>
    </lineage>
</organism>
<dbReference type="GO" id="GO:0000166">
    <property type="term" value="F:nucleotide binding"/>
    <property type="evidence" value="ECO:0007669"/>
    <property type="project" value="UniProtKB-KW"/>
</dbReference>
<proteinExistence type="predicted"/>
<evidence type="ECO:0000256" key="1">
    <source>
        <dbReference type="ARBA" id="ARBA00022737"/>
    </source>
</evidence>
<name>A0A7J7IAY1_CAMSI</name>
<evidence type="ECO:0000313" key="6">
    <source>
        <dbReference type="Proteomes" id="UP000593564"/>
    </source>
</evidence>
<dbReference type="GO" id="GO:0006952">
    <property type="term" value="P:defense response"/>
    <property type="evidence" value="ECO:0007669"/>
    <property type="project" value="UniProtKB-KW"/>
</dbReference>
<keyword evidence="2" id="KW-0547">Nucleotide-binding</keyword>
<keyword evidence="1" id="KW-0677">Repeat</keyword>
<keyword evidence="3" id="KW-0611">Plant defense</keyword>
<dbReference type="EMBL" id="JACBKZ010000001">
    <property type="protein sequence ID" value="KAF5962089.1"/>
    <property type="molecule type" value="Genomic_DNA"/>
</dbReference>
<dbReference type="Proteomes" id="UP000593564">
    <property type="component" value="Unassembled WGS sequence"/>
</dbReference>
<evidence type="ECO:0000313" key="5">
    <source>
        <dbReference type="EMBL" id="KAF5962089.1"/>
    </source>
</evidence>
<comment type="caution">
    <text evidence="5">The sequence shown here is derived from an EMBL/GenBank/DDBJ whole genome shotgun (WGS) entry which is preliminary data.</text>
</comment>
<dbReference type="Pfam" id="PF18052">
    <property type="entry name" value="Rx_N"/>
    <property type="match status" value="1"/>
</dbReference>
<reference evidence="5 6" key="2">
    <citation type="submission" date="2020-07" db="EMBL/GenBank/DDBJ databases">
        <title>Genome assembly of wild tea tree DASZ reveals pedigree and selection history of tea varieties.</title>
        <authorList>
            <person name="Zhang W."/>
        </authorList>
    </citation>
    <scope>NUCLEOTIDE SEQUENCE [LARGE SCALE GENOMIC DNA]</scope>
    <source>
        <strain evidence="6">cv. G240</strain>
        <tissue evidence="5">Leaf</tissue>
    </source>
</reference>
<feature type="domain" description="Disease resistance N-terminal" evidence="4">
    <location>
        <begin position="5"/>
        <end position="50"/>
    </location>
</feature>
<evidence type="ECO:0000256" key="2">
    <source>
        <dbReference type="ARBA" id="ARBA00022741"/>
    </source>
</evidence>
<gene>
    <name evidence="5" type="ORF">HYC85_003298</name>
</gene>
<evidence type="ECO:0000259" key="4">
    <source>
        <dbReference type="Pfam" id="PF18052"/>
    </source>
</evidence>
<dbReference type="InterPro" id="IPR041118">
    <property type="entry name" value="Rx_N"/>
</dbReference>
<protein>
    <recommendedName>
        <fullName evidence="4">Disease resistance N-terminal domain-containing protein</fullName>
    </recommendedName>
</protein>
<accession>A0A7J7IAY1</accession>
<dbReference type="AlphaFoldDB" id="A0A7J7IAY1"/>
<keyword evidence="6" id="KW-1185">Reference proteome</keyword>
<reference evidence="6" key="1">
    <citation type="journal article" date="2020" name="Nat. Commun.">
        <title>Genome assembly of wild tea tree DASZ reveals pedigree and selection history of tea varieties.</title>
        <authorList>
            <person name="Zhang W."/>
            <person name="Zhang Y."/>
            <person name="Qiu H."/>
            <person name="Guo Y."/>
            <person name="Wan H."/>
            <person name="Zhang X."/>
            <person name="Scossa F."/>
            <person name="Alseekh S."/>
            <person name="Zhang Q."/>
            <person name="Wang P."/>
            <person name="Xu L."/>
            <person name="Schmidt M.H."/>
            <person name="Jia X."/>
            <person name="Li D."/>
            <person name="Zhu A."/>
            <person name="Guo F."/>
            <person name="Chen W."/>
            <person name="Ni D."/>
            <person name="Usadel B."/>
            <person name="Fernie A.R."/>
            <person name="Wen W."/>
        </authorList>
    </citation>
    <scope>NUCLEOTIDE SEQUENCE [LARGE SCALE GENOMIC DNA]</scope>
    <source>
        <strain evidence="6">cv. G240</strain>
    </source>
</reference>
<sequence>MAERAVSSVIQYLVPLLAHEVELLRSVHKEIVSIKAEFKRIQSFLEDAESIKFCVLFIH</sequence>